<feature type="transmembrane region" description="Helical" evidence="6">
    <location>
        <begin position="57"/>
        <end position="73"/>
    </location>
</feature>
<feature type="transmembrane region" description="Helical" evidence="6">
    <location>
        <begin position="161"/>
        <end position="180"/>
    </location>
</feature>
<sequence length="218" mass="23238">MPKRALSEHRPYLLASLAAAVSYFFVMDDPIGGIWLMAWKGAGVGFLALYAAHRGKGFDGALIALVMTFGALGDVVLEFSFLVGGALFAVGHLIAIALYLRNRRPATTASQALTGIALLAATPAIAGLMTYPLPNWQAATGYSFLVGAMAAAAWTSRFPRYRVGTGAVLFVVSDLLIFAREAGHIPAEVGSWLIWPLYYGGQFLIAIGVVQSIRKHHA</sequence>
<dbReference type="GO" id="GO:0016787">
    <property type="term" value="F:hydrolase activity"/>
    <property type="evidence" value="ECO:0007669"/>
    <property type="project" value="TreeGrafter"/>
</dbReference>
<keyword evidence="8" id="KW-1185">Reference proteome</keyword>
<dbReference type="PANTHER" id="PTHR31885:SF6">
    <property type="entry name" value="GH04784P"/>
    <property type="match status" value="1"/>
</dbReference>
<evidence type="ECO:0000256" key="4">
    <source>
        <dbReference type="ARBA" id="ARBA00022989"/>
    </source>
</evidence>
<dbReference type="RefSeq" id="WP_160607081.1">
    <property type="nucleotide sequence ID" value="NZ_WTYF01000004.1"/>
</dbReference>
<name>A0A844XY53_9SPHN</name>
<feature type="transmembrane region" description="Helical" evidence="6">
    <location>
        <begin position="136"/>
        <end position="154"/>
    </location>
</feature>
<keyword evidence="5 6" id="KW-0472">Membrane</keyword>
<evidence type="ECO:0000313" key="7">
    <source>
        <dbReference type="EMBL" id="MXO50486.1"/>
    </source>
</evidence>
<accession>A0A844XY53</accession>
<evidence type="ECO:0000313" key="8">
    <source>
        <dbReference type="Proteomes" id="UP000444185"/>
    </source>
</evidence>
<reference evidence="7 8" key="1">
    <citation type="submission" date="2019-12" db="EMBL/GenBank/DDBJ databases">
        <title>Genomic-based taxomic classification of the family Erythrobacteraceae.</title>
        <authorList>
            <person name="Xu L."/>
        </authorList>
    </citation>
    <scope>NUCLEOTIDE SEQUENCE [LARGE SCALE GENOMIC DNA]</scope>
    <source>
        <strain evidence="7 8">DSM 16225</strain>
    </source>
</reference>
<comment type="subcellular location">
    <subcellularLocation>
        <location evidence="1">Membrane</location>
        <topology evidence="1">Multi-pass membrane protein</topology>
    </subcellularLocation>
</comment>
<proteinExistence type="inferred from homology"/>
<dbReference type="GO" id="GO:0016020">
    <property type="term" value="C:membrane"/>
    <property type="evidence" value="ECO:0007669"/>
    <property type="project" value="UniProtKB-SubCell"/>
</dbReference>
<evidence type="ECO:0000256" key="3">
    <source>
        <dbReference type="ARBA" id="ARBA00022692"/>
    </source>
</evidence>
<protein>
    <submittedName>
        <fullName evidence="7">Lysoplasmalogenase</fullName>
    </submittedName>
</protein>
<feature type="transmembrane region" description="Helical" evidence="6">
    <location>
        <begin position="112"/>
        <end position="130"/>
    </location>
</feature>
<dbReference type="Pfam" id="PF07947">
    <property type="entry name" value="YhhN"/>
    <property type="match status" value="1"/>
</dbReference>
<dbReference type="Proteomes" id="UP000444185">
    <property type="component" value="Unassembled WGS sequence"/>
</dbReference>
<feature type="transmembrane region" description="Helical" evidence="6">
    <location>
        <begin position="79"/>
        <end position="100"/>
    </location>
</feature>
<dbReference type="EMBL" id="WTYF01000004">
    <property type="protein sequence ID" value="MXO50486.1"/>
    <property type="molecule type" value="Genomic_DNA"/>
</dbReference>
<dbReference type="AlphaFoldDB" id="A0A844XY53"/>
<dbReference type="OrthoDB" id="7390032at2"/>
<feature type="transmembrane region" description="Helical" evidence="6">
    <location>
        <begin position="192"/>
        <end position="213"/>
    </location>
</feature>
<evidence type="ECO:0000256" key="6">
    <source>
        <dbReference type="SAM" id="Phobius"/>
    </source>
</evidence>
<feature type="transmembrane region" description="Helical" evidence="6">
    <location>
        <begin position="33"/>
        <end position="50"/>
    </location>
</feature>
<evidence type="ECO:0000256" key="5">
    <source>
        <dbReference type="ARBA" id="ARBA00023136"/>
    </source>
</evidence>
<evidence type="ECO:0000256" key="2">
    <source>
        <dbReference type="ARBA" id="ARBA00007375"/>
    </source>
</evidence>
<organism evidence="7 8">
    <name type="scientific">Qipengyuania gaetbuli</name>
    <dbReference type="NCBI Taxonomy" id="266952"/>
    <lineage>
        <taxon>Bacteria</taxon>
        <taxon>Pseudomonadati</taxon>
        <taxon>Pseudomonadota</taxon>
        <taxon>Alphaproteobacteria</taxon>
        <taxon>Sphingomonadales</taxon>
        <taxon>Erythrobacteraceae</taxon>
        <taxon>Qipengyuania</taxon>
    </lineage>
</organism>
<dbReference type="PANTHER" id="PTHR31885">
    <property type="entry name" value="GH04784P"/>
    <property type="match status" value="1"/>
</dbReference>
<feature type="transmembrane region" description="Helical" evidence="6">
    <location>
        <begin position="12"/>
        <end position="27"/>
    </location>
</feature>
<evidence type="ECO:0000256" key="1">
    <source>
        <dbReference type="ARBA" id="ARBA00004141"/>
    </source>
</evidence>
<comment type="similarity">
    <text evidence="2">Belongs to the TMEM86 family.</text>
</comment>
<gene>
    <name evidence="7" type="ORF">GRI42_04110</name>
</gene>
<keyword evidence="3 6" id="KW-0812">Transmembrane</keyword>
<dbReference type="InterPro" id="IPR012506">
    <property type="entry name" value="TMEM86B-like"/>
</dbReference>
<comment type="caution">
    <text evidence="7">The sequence shown here is derived from an EMBL/GenBank/DDBJ whole genome shotgun (WGS) entry which is preliminary data.</text>
</comment>
<keyword evidence="4 6" id="KW-1133">Transmembrane helix</keyword>